<evidence type="ECO:0000256" key="13">
    <source>
        <dbReference type="ARBA" id="ARBA00022989"/>
    </source>
</evidence>
<protein>
    <recommendedName>
        <fullName evidence="6">protein xylosyltransferase</fullName>
        <ecNumber evidence="6">2.4.2.26</ecNumber>
    </recommendedName>
    <alternativeName>
        <fullName evidence="18">Peptide O-xylosyltransferase</fullName>
    </alternativeName>
</protein>
<keyword evidence="16" id="KW-1015">Disulfide bond</keyword>
<evidence type="ECO:0000313" key="22">
    <source>
        <dbReference type="EMBL" id="CAF2778362.1"/>
    </source>
</evidence>
<feature type="region of interest" description="Disordered" evidence="20">
    <location>
        <begin position="50"/>
        <end position="70"/>
    </location>
</feature>
<evidence type="ECO:0000256" key="9">
    <source>
        <dbReference type="ARBA" id="ARBA00022692"/>
    </source>
</evidence>
<name>A0A7R8CHA2_LEPSM</name>
<evidence type="ECO:0000256" key="14">
    <source>
        <dbReference type="ARBA" id="ARBA00023034"/>
    </source>
</evidence>
<feature type="transmembrane region" description="Helical" evidence="21">
    <location>
        <begin position="28"/>
        <end position="47"/>
    </location>
</feature>
<dbReference type="AlphaFoldDB" id="A0A7R8CHA2"/>
<dbReference type="GO" id="GO:0050650">
    <property type="term" value="P:chondroitin sulfate proteoglycan biosynthetic process"/>
    <property type="evidence" value="ECO:0007669"/>
    <property type="project" value="TreeGrafter"/>
</dbReference>
<keyword evidence="10" id="KW-0479">Metal-binding</keyword>
<evidence type="ECO:0000256" key="17">
    <source>
        <dbReference type="ARBA" id="ARBA00023180"/>
    </source>
</evidence>
<dbReference type="UniPathway" id="UPA00756"/>
<evidence type="ECO:0000256" key="11">
    <source>
        <dbReference type="ARBA" id="ARBA00022824"/>
    </source>
</evidence>
<evidence type="ECO:0000256" key="12">
    <source>
        <dbReference type="ARBA" id="ARBA00022968"/>
    </source>
</evidence>
<keyword evidence="15 21" id="KW-0472">Membrane</keyword>
<evidence type="ECO:0000256" key="3">
    <source>
        <dbReference type="ARBA" id="ARBA00004840"/>
    </source>
</evidence>
<keyword evidence="23" id="KW-1185">Reference proteome</keyword>
<comment type="subcellular location">
    <subcellularLocation>
        <location evidence="2">Endoplasmic reticulum membrane</location>
        <topology evidence="2">Single-pass type II membrane protein</topology>
    </subcellularLocation>
    <subcellularLocation>
        <location evidence="1">Golgi apparatus membrane</location>
        <topology evidence="1">Single-pass type II membrane protein</topology>
    </subcellularLocation>
</comment>
<evidence type="ECO:0000313" key="23">
    <source>
        <dbReference type="Proteomes" id="UP000675881"/>
    </source>
</evidence>
<evidence type="ECO:0000256" key="4">
    <source>
        <dbReference type="ARBA" id="ARBA00005093"/>
    </source>
</evidence>
<organism evidence="22 23">
    <name type="scientific">Lepeophtheirus salmonis</name>
    <name type="common">Salmon louse</name>
    <name type="synonym">Caligus salmonis</name>
    <dbReference type="NCBI Taxonomy" id="72036"/>
    <lineage>
        <taxon>Eukaryota</taxon>
        <taxon>Metazoa</taxon>
        <taxon>Ecdysozoa</taxon>
        <taxon>Arthropoda</taxon>
        <taxon>Crustacea</taxon>
        <taxon>Multicrustacea</taxon>
        <taxon>Hexanauplia</taxon>
        <taxon>Copepoda</taxon>
        <taxon>Siphonostomatoida</taxon>
        <taxon>Caligidae</taxon>
        <taxon>Lepeophtheirus</taxon>
    </lineage>
</organism>
<keyword evidence="8 22" id="KW-0808">Transferase</keyword>
<dbReference type="SMART" id="SM00321">
    <property type="entry name" value="WSC"/>
    <property type="match status" value="1"/>
</dbReference>
<proteinExistence type="inferred from homology"/>
<comment type="catalytic activity">
    <reaction evidence="19">
        <text>UDP-alpha-D-xylose + L-seryl-[protein] = 3-O-(beta-D-xylosyl)-L-seryl-[protein] + UDP + H(+)</text>
        <dbReference type="Rhea" id="RHEA:50192"/>
        <dbReference type="Rhea" id="RHEA-COMP:9863"/>
        <dbReference type="Rhea" id="RHEA-COMP:12567"/>
        <dbReference type="ChEBI" id="CHEBI:15378"/>
        <dbReference type="ChEBI" id="CHEBI:29999"/>
        <dbReference type="ChEBI" id="CHEBI:57632"/>
        <dbReference type="ChEBI" id="CHEBI:58223"/>
        <dbReference type="ChEBI" id="CHEBI:132085"/>
        <dbReference type="EC" id="2.4.2.26"/>
    </reaction>
</comment>
<dbReference type="UniPathway" id="UPA00755"/>
<evidence type="ECO:0000256" key="5">
    <source>
        <dbReference type="ARBA" id="ARBA00010195"/>
    </source>
</evidence>
<dbReference type="Pfam" id="PF01822">
    <property type="entry name" value="WSC"/>
    <property type="match status" value="1"/>
</dbReference>
<reference evidence="22" key="1">
    <citation type="submission" date="2021-02" db="EMBL/GenBank/DDBJ databases">
        <authorList>
            <person name="Bekaert M."/>
        </authorList>
    </citation>
    <scope>NUCLEOTIDE SEQUENCE</scope>
    <source>
        <strain evidence="22">IoA-00</strain>
    </source>
</reference>
<sequence>MTCPLKLGHIIGNANGTKATSQNRKITSLLLLCTSFLGIAVPFLYSFSSNTSSSPSPSIKSQPFTSESQTSTYIPTPYCNLKTSDAIRAIRRAKTSQCRDEISFIACRAQNGTLYGNKSLKNQCPNKIDSQKVGMELGFLRSALRPVPSTGFTFAGVQYKKECFCGNSLPKDTSEVSTCDLPCPKQEDGMCGGYLSMNIYHTGLIISNSKDDNNLSDLGEEENRPARIVFLLTLSGRSFRQVKRLIKRIYSPIHYYLIHVDSRQEYLHRELSVLESQNIKLVPNRFATIWGGSSLLQMLLSSMEDLLRNHYSWKWDFVLNLSESDYPLKPISTLTQFLSRNKGRNFVKSHGRDSSVFIQKQGLERTFYECENRMWRIGNRELPKGITLDGGSDWICLHKDFVSHIINNLEIDYQLSSLKLLYNFTLLPAESFFHTVLRNSEFCSTYINNNLHLTNWKRKLGCKCQHKAIVDCFLGISDIVDDRYWQNLYHYLDENDSKDLAGILILFNLNGQVNEYYIQPPSTSVNIELERSGFINFELGIRTMDISLPPLVQYEDLGFPDMAGLWKVIPLIDGTLTSVTRYIMATFTDLECITTVSTKTISTGTLIDCLDHEVGAVRTLKEVCSFIAIENFAPNLCRTLHECKCAQISGKEVHR</sequence>
<evidence type="ECO:0000256" key="15">
    <source>
        <dbReference type="ARBA" id="ARBA00023136"/>
    </source>
</evidence>
<dbReference type="GO" id="GO:0000139">
    <property type="term" value="C:Golgi membrane"/>
    <property type="evidence" value="ECO:0007669"/>
    <property type="project" value="UniProtKB-SubCell"/>
</dbReference>
<accession>A0A7R8CHA2</accession>
<dbReference type="EC" id="2.4.2.26" evidence="6"/>
<dbReference type="OrthoDB" id="2019572at2759"/>
<keyword evidence="7 22" id="KW-0328">Glycosyltransferase</keyword>
<dbReference type="InterPro" id="IPR002889">
    <property type="entry name" value="WSC_carb-bd"/>
</dbReference>
<evidence type="ECO:0000256" key="16">
    <source>
        <dbReference type="ARBA" id="ARBA00023157"/>
    </source>
</evidence>
<evidence type="ECO:0000256" key="18">
    <source>
        <dbReference type="ARBA" id="ARBA00042865"/>
    </source>
</evidence>
<evidence type="ECO:0000256" key="20">
    <source>
        <dbReference type="SAM" id="MobiDB-lite"/>
    </source>
</evidence>
<keyword evidence="14" id="KW-0333">Golgi apparatus</keyword>
<evidence type="ECO:0000256" key="6">
    <source>
        <dbReference type="ARBA" id="ARBA00011972"/>
    </source>
</evidence>
<keyword evidence="17" id="KW-0325">Glycoprotein</keyword>
<dbReference type="Pfam" id="PF02485">
    <property type="entry name" value="Branch"/>
    <property type="match status" value="1"/>
</dbReference>
<dbReference type="GO" id="GO:0015012">
    <property type="term" value="P:heparan sulfate proteoglycan biosynthetic process"/>
    <property type="evidence" value="ECO:0007669"/>
    <property type="project" value="UniProtKB-UniPathway"/>
</dbReference>
<dbReference type="GO" id="GO:0030158">
    <property type="term" value="F:protein xylosyltransferase activity"/>
    <property type="evidence" value="ECO:0007669"/>
    <property type="project" value="UniProtKB-EC"/>
</dbReference>
<keyword evidence="12" id="KW-0735">Signal-anchor</keyword>
<feature type="compositionally biased region" description="Low complexity" evidence="20">
    <location>
        <begin position="50"/>
        <end position="64"/>
    </location>
</feature>
<evidence type="ECO:0000256" key="10">
    <source>
        <dbReference type="ARBA" id="ARBA00022723"/>
    </source>
</evidence>
<dbReference type="InterPro" id="IPR043538">
    <property type="entry name" value="XYLT"/>
</dbReference>
<evidence type="ECO:0000256" key="7">
    <source>
        <dbReference type="ARBA" id="ARBA00022676"/>
    </source>
</evidence>
<evidence type="ECO:0000256" key="8">
    <source>
        <dbReference type="ARBA" id="ARBA00022679"/>
    </source>
</evidence>
<keyword evidence="11" id="KW-0256">Endoplasmic reticulum</keyword>
<dbReference type="PANTHER" id="PTHR46025:SF3">
    <property type="entry name" value="XYLOSYLTRANSFERASE OXT"/>
    <property type="match status" value="1"/>
</dbReference>
<gene>
    <name evidence="22" type="ORF">LSAA_1297</name>
</gene>
<dbReference type="PROSITE" id="PS51212">
    <property type="entry name" value="WSC"/>
    <property type="match status" value="1"/>
</dbReference>
<dbReference type="EMBL" id="HG994580">
    <property type="protein sequence ID" value="CAF2778362.1"/>
    <property type="molecule type" value="Genomic_DNA"/>
</dbReference>
<keyword evidence="9 21" id="KW-0812">Transmembrane</keyword>
<dbReference type="GO" id="GO:0046872">
    <property type="term" value="F:metal ion binding"/>
    <property type="evidence" value="ECO:0007669"/>
    <property type="project" value="UniProtKB-KW"/>
</dbReference>
<dbReference type="PANTHER" id="PTHR46025">
    <property type="entry name" value="XYLOSYLTRANSFERASE OXT"/>
    <property type="match status" value="1"/>
</dbReference>
<dbReference type="InterPro" id="IPR003406">
    <property type="entry name" value="Glyco_trans_14"/>
</dbReference>
<evidence type="ECO:0000256" key="2">
    <source>
        <dbReference type="ARBA" id="ARBA00004648"/>
    </source>
</evidence>
<evidence type="ECO:0000256" key="21">
    <source>
        <dbReference type="SAM" id="Phobius"/>
    </source>
</evidence>
<comment type="pathway">
    <text evidence="3">Glycan metabolism; chondroitin sulfate biosynthesis.</text>
</comment>
<evidence type="ECO:0000256" key="1">
    <source>
        <dbReference type="ARBA" id="ARBA00004323"/>
    </source>
</evidence>
<keyword evidence="13 21" id="KW-1133">Transmembrane helix</keyword>
<comment type="pathway">
    <text evidence="4">Glycan metabolism; heparan sulfate biosynthesis.</text>
</comment>
<comment type="similarity">
    <text evidence="5">Belongs to the glycosyltransferase 14 family. XylT subfamily.</text>
</comment>
<dbReference type="GO" id="GO:0005789">
    <property type="term" value="C:endoplasmic reticulum membrane"/>
    <property type="evidence" value="ECO:0007669"/>
    <property type="project" value="UniProtKB-SubCell"/>
</dbReference>
<evidence type="ECO:0000256" key="19">
    <source>
        <dbReference type="ARBA" id="ARBA00047847"/>
    </source>
</evidence>
<dbReference type="Proteomes" id="UP000675881">
    <property type="component" value="Chromosome 1"/>
</dbReference>